<keyword evidence="3 8" id="KW-0378">Hydrolase</keyword>
<feature type="active site" evidence="9">
    <location>
        <position position="270"/>
    </location>
</feature>
<evidence type="ECO:0000256" key="9">
    <source>
        <dbReference type="PROSITE-ProRule" id="PRU10060"/>
    </source>
</evidence>
<dbReference type="Pfam" id="PF00759">
    <property type="entry name" value="Glyco_hydro_9"/>
    <property type="match status" value="1"/>
</dbReference>
<evidence type="ECO:0000256" key="2">
    <source>
        <dbReference type="ARBA" id="ARBA00007072"/>
    </source>
</evidence>
<dbReference type="InterPro" id="IPR018221">
    <property type="entry name" value="Glyco_hydro_9_His_AS"/>
</dbReference>
<dbReference type="PROSITE" id="PS00698">
    <property type="entry name" value="GH9_3"/>
    <property type="match status" value="1"/>
</dbReference>
<evidence type="ECO:0000256" key="1">
    <source>
        <dbReference type="ARBA" id="ARBA00000966"/>
    </source>
</evidence>
<feature type="domain" description="Glycoside hydrolase family 9" evidence="11">
    <location>
        <begin position="2"/>
        <end position="291"/>
    </location>
</feature>
<evidence type="ECO:0000256" key="8">
    <source>
        <dbReference type="PROSITE-ProRule" id="PRU10059"/>
    </source>
</evidence>
<dbReference type="PANTHER" id="PTHR22298">
    <property type="entry name" value="ENDO-1,4-BETA-GLUCANASE"/>
    <property type="match status" value="1"/>
</dbReference>
<evidence type="ECO:0000256" key="3">
    <source>
        <dbReference type="ARBA" id="ARBA00022801"/>
    </source>
</evidence>
<evidence type="ECO:0000313" key="13">
    <source>
        <dbReference type="Proteomes" id="UP001217089"/>
    </source>
</evidence>
<proteinExistence type="inferred from homology"/>
<evidence type="ECO:0000256" key="6">
    <source>
        <dbReference type="ARBA" id="ARBA00023295"/>
    </source>
</evidence>
<feature type="active site" evidence="8">
    <location>
        <position position="226"/>
    </location>
</feature>
<dbReference type="Proteomes" id="UP001217089">
    <property type="component" value="Unassembled WGS sequence"/>
</dbReference>
<evidence type="ECO:0000256" key="7">
    <source>
        <dbReference type="ARBA" id="ARBA00023326"/>
    </source>
</evidence>
<keyword evidence="5 8" id="KW-0119">Carbohydrate metabolism</keyword>
<keyword evidence="13" id="KW-1185">Reference proteome</keyword>
<name>A0ABQ9FU79_TEGGR</name>
<dbReference type="InterPro" id="IPR001701">
    <property type="entry name" value="Glyco_hydro_9"/>
</dbReference>
<feature type="active site" evidence="9">
    <location>
        <position position="279"/>
    </location>
</feature>
<dbReference type="PROSITE" id="PS00592">
    <property type="entry name" value="GH9_2"/>
    <property type="match status" value="1"/>
</dbReference>
<comment type="catalytic activity">
    <reaction evidence="1 10">
        <text>Endohydrolysis of (1-&gt;4)-beta-D-glucosidic linkages in cellulose, lichenin and cereal beta-D-glucans.</text>
        <dbReference type="EC" id="3.2.1.4"/>
    </reaction>
</comment>
<protein>
    <recommendedName>
        <fullName evidence="10">Endoglucanase</fullName>
        <ecNumber evidence="10">3.2.1.4</ecNumber>
    </recommendedName>
</protein>
<reference evidence="12 13" key="1">
    <citation type="submission" date="2022-12" db="EMBL/GenBank/DDBJ databases">
        <title>Chromosome-level genome of Tegillarca granosa.</title>
        <authorList>
            <person name="Kim J."/>
        </authorList>
    </citation>
    <scope>NUCLEOTIDE SEQUENCE [LARGE SCALE GENOMIC DNA]</scope>
    <source>
        <strain evidence="12">Teg-2019</strain>
        <tissue evidence="12">Adductor muscle</tissue>
    </source>
</reference>
<dbReference type="Gene3D" id="1.50.10.10">
    <property type="match status" value="1"/>
</dbReference>
<sequence length="314" mass="34666">MSRPSYYVDKNRPGSDVAGETAAAMAAGSIVFVDKDPDYSKKLLTAAESLYDFATTYKGKYSDSISDAAIFYNSYSGYQDELCLSSILLYLASGKDKYLKEAEGYSTTSISWALSWDEKTVLCQSLLALVTNEEKYKAPIRSFVEQFMPGGNVQQTPCGLAWRAQWGSLRYSANAAFIALIAADLGIGNPHKYKSWAMSQIHYALGENKFGSYLIGFGNKYPERPHHRSSSCPPQPSACTWDDFEKNEPNPFVLYGALVGGPKSDDSFTDDRKDYITNEVTTDYNAGFQSAVAGLIKFAMDDDLPDPSVQKCYP</sequence>
<keyword evidence="7 8" id="KW-0624">Polysaccharide degradation</keyword>
<evidence type="ECO:0000259" key="11">
    <source>
        <dbReference type="Pfam" id="PF00759"/>
    </source>
</evidence>
<keyword evidence="6 8" id="KW-0326">Glycosidase</keyword>
<accession>A0ABQ9FU79</accession>
<organism evidence="12 13">
    <name type="scientific">Tegillarca granosa</name>
    <name type="common">Malaysian cockle</name>
    <name type="synonym">Anadara granosa</name>
    <dbReference type="NCBI Taxonomy" id="220873"/>
    <lineage>
        <taxon>Eukaryota</taxon>
        <taxon>Metazoa</taxon>
        <taxon>Spiralia</taxon>
        <taxon>Lophotrochozoa</taxon>
        <taxon>Mollusca</taxon>
        <taxon>Bivalvia</taxon>
        <taxon>Autobranchia</taxon>
        <taxon>Pteriomorphia</taxon>
        <taxon>Arcoida</taxon>
        <taxon>Arcoidea</taxon>
        <taxon>Arcidae</taxon>
        <taxon>Tegillarca</taxon>
    </lineage>
</organism>
<comment type="similarity">
    <text evidence="2 8 10">Belongs to the glycosyl hydrolase 9 (cellulase E) family.</text>
</comment>
<evidence type="ECO:0000313" key="12">
    <source>
        <dbReference type="EMBL" id="KAJ8320813.1"/>
    </source>
</evidence>
<dbReference type="InterPro" id="IPR012341">
    <property type="entry name" value="6hp_glycosidase-like_sf"/>
</dbReference>
<evidence type="ECO:0000256" key="4">
    <source>
        <dbReference type="ARBA" id="ARBA00023001"/>
    </source>
</evidence>
<evidence type="ECO:0000256" key="5">
    <source>
        <dbReference type="ARBA" id="ARBA00023277"/>
    </source>
</evidence>
<evidence type="ECO:0000256" key="10">
    <source>
        <dbReference type="RuleBase" id="RU361166"/>
    </source>
</evidence>
<dbReference type="InterPro" id="IPR033126">
    <property type="entry name" value="Glyco_hydro_9_Asp/Glu_AS"/>
</dbReference>
<keyword evidence="4 10" id="KW-0136">Cellulose degradation</keyword>
<dbReference type="EC" id="3.2.1.4" evidence="10"/>
<dbReference type="EMBL" id="JARBDR010000141">
    <property type="protein sequence ID" value="KAJ8320813.1"/>
    <property type="molecule type" value="Genomic_DNA"/>
</dbReference>
<feature type="non-terminal residue" evidence="12">
    <location>
        <position position="314"/>
    </location>
</feature>
<gene>
    <name evidence="12" type="ORF">KUTeg_002400</name>
</gene>
<dbReference type="InterPro" id="IPR008928">
    <property type="entry name" value="6-hairpin_glycosidase_sf"/>
</dbReference>
<comment type="caution">
    <text evidence="12">The sequence shown here is derived from an EMBL/GenBank/DDBJ whole genome shotgun (WGS) entry which is preliminary data.</text>
</comment>
<dbReference type="SUPFAM" id="SSF48208">
    <property type="entry name" value="Six-hairpin glycosidases"/>
    <property type="match status" value="1"/>
</dbReference>